<dbReference type="EMBL" id="CP002538">
    <property type="protein sequence ID" value="ADY27426.1"/>
    <property type="molecule type" value="Genomic_DNA"/>
</dbReference>
<keyword evidence="2" id="KW-1185">Reference proteome</keyword>
<dbReference type="Proteomes" id="UP000007718">
    <property type="component" value="Plasmid pDEIPR02"/>
</dbReference>
<keyword evidence="1" id="KW-0614">Plasmid</keyword>
<gene>
    <name evidence="1" type="ordered locus">Deipr_2301</name>
</gene>
<dbReference type="RefSeq" id="WP_013615780.1">
    <property type="nucleotide sequence ID" value="NC_015162.1"/>
</dbReference>
<sequence>MSGTSVARDLSAPAPTFPDQCFALMERHAALARQRSGYRGALHQLLACGFHSAGVDLQYLRACTDAPLPAAPQLPGVSDLVGFVEEQDKNAALRRLDHRWQTQSERGDVQGTALCRAASGYERQHMAEVASGADLSEEDELVLSRWQADICYDEEEATLRLVELLDPELALRLKQCSEAQDIPAEPADA</sequence>
<dbReference type="HOGENOM" id="CLU_1432411_0_0_0"/>
<organism evidence="1 2">
    <name type="scientific">Deinococcus proteolyticus (strain ATCC 35074 / DSM 20540 / JCM 6276 / NBRC 101906 / NCIMB 13154 / VKM Ac-1939 / CCM 2703 / MRP)</name>
    <dbReference type="NCBI Taxonomy" id="693977"/>
    <lineage>
        <taxon>Bacteria</taxon>
        <taxon>Thermotogati</taxon>
        <taxon>Deinococcota</taxon>
        <taxon>Deinococci</taxon>
        <taxon>Deinococcales</taxon>
        <taxon>Deinococcaceae</taxon>
        <taxon>Deinococcus</taxon>
    </lineage>
</organism>
<accession>F0RQ67</accession>
<reference evidence="2" key="1">
    <citation type="submission" date="2011-02" db="EMBL/GenBank/DDBJ databases">
        <title>The complete sequence of plasmid2 of Deinococcus proteolyticus DSM 20540.</title>
        <authorList>
            <consortium name="US DOE Joint Genome Institute (JGI-PGF)"/>
            <person name="Lucas S."/>
            <person name="Copeland A."/>
            <person name="Lapidus A."/>
            <person name="Bruce D."/>
            <person name="Goodwin L."/>
            <person name="Pitluck S."/>
            <person name="Kyrpides N."/>
            <person name="Mavromatis K."/>
            <person name="Pagani I."/>
            <person name="Ivanova N."/>
            <person name="Ovchinnikova G."/>
            <person name="Zeytun A."/>
            <person name="Detter J.C."/>
            <person name="Han C."/>
            <person name="Land M."/>
            <person name="Hauser L."/>
            <person name="Markowitz V."/>
            <person name="Cheng J.-F."/>
            <person name="Hugenholtz P."/>
            <person name="Woyke T."/>
            <person name="Wu D."/>
            <person name="Pukall R."/>
            <person name="Steenblock K."/>
            <person name="Brambilla E."/>
            <person name="Klenk H.-P."/>
            <person name="Eisen J.A."/>
        </authorList>
    </citation>
    <scope>NUCLEOTIDE SEQUENCE [LARGE SCALE GENOMIC DNA]</scope>
    <source>
        <strain evidence="2">ATCC 35074 / DSM 20540 / JCM 6276 / NBRC 101906 / NCIMB 13154 / VKM Ac-1939 / CCM 2703 / MRP</strain>
        <plasmid evidence="2">Plasmid pDEIPR02</plasmid>
    </source>
</reference>
<dbReference type="KEGG" id="dpt:Deipr_2301"/>
<geneLocation type="plasmid" evidence="1 2">
    <name>pDEIPR02</name>
</geneLocation>
<evidence type="ECO:0000313" key="1">
    <source>
        <dbReference type="EMBL" id="ADY27426.1"/>
    </source>
</evidence>
<evidence type="ECO:0000313" key="2">
    <source>
        <dbReference type="Proteomes" id="UP000007718"/>
    </source>
</evidence>
<protein>
    <submittedName>
        <fullName evidence="1">Uncharacterized protein</fullName>
    </submittedName>
</protein>
<reference evidence="1 2" key="2">
    <citation type="journal article" date="2012" name="Stand. Genomic Sci.">
        <title>Complete genome sequence of the orange-red pigmented, radioresistant Deinococcus proteolyticus type strain (MRP(T)).</title>
        <authorList>
            <person name="Copeland A."/>
            <person name="Zeytun A."/>
            <person name="Yassawong M."/>
            <person name="Nolan M."/>
            <person name="Lucas S."/>
            <person name="Hammon N."/>
            <person name="Deshpande S."/>
            <person name="Cheng J.F."/>
            <person name="Han C."/>
            <person name="Tapia R."/>
            <person name="Goodwin L.A."/>
            <person name="Pitluck S."/>
            <person name="Mavromatis K."/>
            <person name="Liolios K."/>
            <person name="Pagani I."/>
            <person name="Ivanova N."/>
            <person name="Mikhailova N."/>
            <person name="Pati A."/>
            <person name="Chen A."/>
            <person name="Palaniappan K."/>
            <person name="Land M."/>
            <person name="Hauser L."/>
            <person name="Jeffries C.D."/>
            <person name="Brambilla E.M."/>
            <person name="Rohde M."/>
            <person name="Sikorski J."/>
            <person name="Pukall R."/>
            <person name="Goker M."/>
            <person name="Detter J.C."/>
            <person name="Woyke T."/>
            <person name="Bristow J."/>
            <person name="Eisen J.A."/>
            <person name="Markowitz V."/>
            <person name="Hugenholtz P."/>
            <person name="Kyrpides N.C."/>
            <person name="Klenk H.P."/>
            <person name="Lapidus A."/>
        </authorList>
    </citation>
    <scope>NUCLEOTIDE SEQUENCE [LARGE SCALE GENOMIC DNA]</scope>
    <source>
        <strain evidence="2">ATCC 35074 / DSM 20540 / JCM 6276 / NBRC 101906 / NCIMB 13154 / VKM Ac-1939 / CCM 2703 / MRP</strain>
        <plasmid evidence="2">Plasmid pDEIPR02</plasmid>
    </source>
</reference>
<dbReference type="AlphaFoldDB" id="F0RQ67"/>
<proteinExistence type="predicted"/>
<name>F0RQ67_DEIPM</name>